<evidence type="ECO:0000256" key="1">
    <source>
        <dbReference type="ARBA" id="ARBA00004651"/>
    </source>
</evidence>
<dbReference type="InterPro" id="IPR035906">
    <property type="entry name" value="MetI-like_sf"/>
</dbReference>
<evidence type="ECO:0000256" key="5">
    <source>
        <dbReference type="ARBA" id="ARBA00022692"/>
    </source>
</evidence>
<dbReference type="PROSITE" id="PS50928">
    <property type="entry name" value="ABC_TM1"/>
    <property type="match status" value="1"/>
</dbReference>
<protein>
    <submittedName>
        <fullName evidence="10">ABC transporter permease subunit</fullName>
    </submittedName>
</protein>
<evidence type="ECO:0000313" key="11">
    <source>
        <dbReference type="Proteomes" id="UP001243009"/>
    </source>
</evidence>
<comment type="caution">
    <text evidence="10">The sequence shown here is derived from an EMBL/GenBank/DDBJ whole genome shotgun (WGS) entry which is preliminary data.</text>
</comment>
<comment type="similarity">
    <text evidence="2">Belongs to the binding-protein-dependent transport system permease family. CysTW subfamily.</text>
</comment>
<dbReference type="Gene3D" id="1.10.3720.10">
    <property type="entry name" value="MetI-like"/>
    <property type="match status" value="1"/>
</dbReference>
<feature type="transmembrane region" description="Helical" evidence="8">
    <location>
        <begin position="88"/>
        <end position="106"/>
    </location>
</feature>
<keyword evidence="5 8" id="KW-0812">Transmembrane</keyword>
<dbReference type="InterPro" id="IPR051789">
    <property type="entry name" value="Bact_Polyamine_Transport"/>
</dbReference>
<dbReference type="CDD" id="cd06261">
    <property type="entry name" value="TM_PBP2"/>
    <property type="match status" value="1"/>
</dbReference>
<keyword evidence="4" id="KW-1003">Cell membrane</keyword>
<keyword evidence="6 8" id="KW-1133">Transmembrane helix</keyword>
<evidence type="ECO:0000256" key="7">
    <source>
        <dbReference type="ARBA" id="ARBA00023136"/>
    </source>
</evidence>
<evidence type="ECO:0000256" key="8">
    <source>
        <dbReference type="RuleBase" id="RU363032"/>
    </source>
</evidence>
<gene>
    <name evidence="10" type="ORF">Q7A36_11760</name>
</gene>
<name>A0ABT9DZ45_9PROT</name>
<keyword evidence="11" id="KW-1185">Reference proteome</keyword>
<evidence type="ECO:0000256" key="3">
    <source>
        <dbReference type="ARBA" id="ARBA00022448"/>
    </source>
</evidence>
<feature type="transmembrane region" description="Helical" evidence="8">
    <location>
        <begin position="238"/>
        <end position="259"/>
    </location>
</feature>
<feature type="transmembrane region" description="Helical" evidence="8">
    <location>
        <begin position="206"/>
        <end position="226"/>
    </location>
</feature>
<evidence type="ECO:0000256" key="6">
    <source>
        <dbReference type="ARBA" id="ARBA00022989"/>
    </source>
</evidence>
<dbReference type="EMBL" id="JAUTWS010000009">
    <property type="protein sequence ID" value="MDO9709020.1"/>
    <property type="molecule type" value="Genomic_DNA"/>
</dbReference>
<feature type="transmembrane region" description="Helical" evidence="8">
    <location>
        <begin position="177"/>
        <end position="199"/>
    </location>
</feature>
<evidence type="ECO:0000313" key="10">
    <source>
        <dbReference type="EMBL" id="MDO9709020.1"/>
    </source>
</evidence>
<dbReference type="InterPro" id="IPR000515">
    <property type="entry name" value="MetI-like"/>
</dbReference>
<keyword evidence="7 8" id="KW-0472">Membrane</keyword>
<reference evidence="10 11" key="1">
    <citation type="submission" date="2023-08" db="EMBL/GenBank/DDBJ databases">
        <title>The draft genome sequence of Paracraurococcus sp. LOR1-02.</title>
        <authorList>
            <person name="Kingkaew E."/>
            <person name="Tanasupawat S."/>
        </authorList>
    </citation>
    <scope>NUCLEOTIDE SEQUENCE [LARGE SCALE GENOMIC DNA]</scope>
    <source>
        <strain evidence="10 11">LOR1-02</strain>
    </source>
</reference>
<dbReference type="SUPFAM" id="SSF161098">
    <property type="entry name" value="MetI-like"/>
    <property type="match status" value="1"/>
</dbReference>
<evidence type="ECO:0000259" key="9">
    <source>
        <dbReference type="PROSITE" id="PS50928"/>
    </source>
</evidence>
<feature type="transmembrane region" description="Helical" evidence="8">
    <location>
        <begin position="61"/>
        <end position="81"/>
    </location>
</feature>
<sequence>MRRVGLVLGLSFLWLPILLLVGYAFSADRIPFQWGGFSLRWFAALAANERMLEAAWLSLRVASGAATLAVLLGGMTGWVLARHGPFRGRALFGALAGAPLVLPEVVTGLSLLLLFVVLQGWAEVAFGWVLDRGAATVLLAHATVGMAYAAVVVQARLTGMDPALEEAAADLGAAPFTAFRTVTLPLIAPALIAGWLLAFTLSLDDVVVASFVSGPAGTTLPMLVFSQLRVGLTPEINALAAIILAIAATALGLAGLLLGRGDRRG</sequence>
<dbReference type="Proteomes" id="UP001243009">
    <property type="component" value="Unassembled WGS sequence"/>
</dbReference>
<dbReference type="PANTHER" id="PTHR43848:SF2">
    <property type="entry name" value="PUTRESCINE TRANSPORT SYSTEM PERMEASE PROTEIN POTI"/>
    <property type="match status" value="1"/>
</dbReference>
<comment type="subcellular location">
    <subcellularLocation>
        <location evidence="1 8">Cell membrane</location>
        <topology evidence="1 8">Multi-pass membrane protein</topology>
    </subcellularLocation>
</comment>
<keyword evidence="3 8" id="KW-0813">Transport</keyword>
<proteinExistence type="inferred from homology"/>
<dbReference type="PANTHER" id="PTHR43848">
    <property type="entry name" value="PUTRESCINE TRANSPORT SYSTEM PERMEASE PROTEIN POTI"/>
    <property type="match status" value="1"/>
</dbReference>
<dbReference type="RefSeq" id="WP_305103884.1">
    <property type="nucleotide sequence ID" value="NZ_JAUTWS010000009.1"/>
</dbReference>
<organism evidence="10 11">
    <name type="scientific">Paracraurococcus lichenis</name>
    <dbReference type="NCBI Taxonomy" id="3064888"/>
    <lineage>
        <taxon>Bacteria</taxon>
        <taxon>Pseudomonadati</taxon>
        <taxon>Pseudomonadota</taxon>
        <taxon>Alphaproteobacteria</taxon>
        <taxon>Acetobacterales</taxon>
        <taxon>Roseomonadaceae</taxon>
        <taxon>Paracraurococcus</taxon>
    </lineage>
</organism>
<evidence type="ECO:0000256" key="2">
    <source>
        <dbReference type="ARBA" id="ARBA00007069"/>
    </source>
</evidence>
<evidence type="ECO:0000256" key="4">
    <source>
        <dbReference type="ARBA" id="ARBA00022475"/>
    </source>
</evidence>
<dbReference type="Pfam" id="PF00528">
    <property type="entry name" value="BPD_transp_1"/>
    <property type="match status" value="1"/>
</dbReference>
<feature type="domain" description="ABC transmembrane type-1" evidence="9">
    <location>
        <begin position="55"/>
        <end position="257"/>
    </location>
</feature>
<accession>A0ABT9DZ45</accession>
<feature type="transmembrane region" description="Helical" evidence="8">
    <location>
        <begin position="137"/>
        <end position="157"/>
    </location>
</feature>
<feature type="transmembrane region" description="Helical" evidence="8">
    <location>
        <begin position="112"/>
        <end position="130"/>
    </location>
</feature>